<dbReference type="EMBL" id="APOJ01000027">
    <property type="protein sequence ID" value="ENU26223.1"/>
    <property type="molecule type" value="Genomic_DNA"/>
</dbReference>
<keyword evidence="1" id="KW-0472">Membrane</keyword>
<organism evidence="2 3">
    <name type="scientific">Acinetobacter modestus</name>
    <dbReference type="NCBI Taxonomy" id="1776740"/>
    <lineage>
        <taxon>Bacteria</taxon>
        <taxon>Pseudomonadati</taxon>
        <taxon>Pseudomonadota</taxon>
        <taxon>Gammaproteobacteria</taxon>
        <taxon>Moraxellales</taxon>
        <taxon>Moraxellaceae</taxon>
        <taxon>Acinetobacter</taxon>
    </lineage>
</organism>
<keyword evidence="3" id="KW-1185">Reference proteome</keyword>
<reference evidence="2 3" key="2">
    <citation type="journal article" date="2016" name="Int. J. Syst. Evol. Microbiol.">
        <title>Taxonomy of haemolytic and/or proteolytic strains of the genus Acinetobacter with the proposal of Acinetobacter courvalinii sp. nov. (genomic species 14 sensu Bouvet &amp; Jeanjean), Acinetobacter dispersus sp. nov. (genomic species 17), Acinetobacter modestus sp. nov., Acinetobacter proteolyticus sp. nov. and Acinetobacter vivianii sp. nov.</title>
        <authorList>
            <person name="Nemec A."/>
            <person name="Radolfova-Krizova L."/>
            <person name="Maixnerova M."/>
            <person name="Vrestiakova E."/>
            <person name="Jezek P."/>
            <person name="Sedo O."/>
        </authorList>
    </citation>
    <scope>NUCLEOTIDE SEQUENCE [LARGE SCALE GENOMIC DNA]</scope>
    <source>
        <strain evidence="2 3">NIPH 236</strain>
    </source>
</reference>
<reference evidence="3" key="1">
    <citation type="submission" date="2013-02" db="EMBL/GenBank/DDBJ databases">
        <title>The Genome Sequence of Acinetobacter sp. NIPH 236.</title>
        <authorList>
            <consortium name="The Broad Institute Genome Sequencing Platform"/>
            <consortium name="The Broad Institute Genome Sequencing Center for Infectious Disease"/>
            <person name="Cerqueira G."/>
            <person name="Feldgarden M."/>
            <person name="Courvalin P."/>
            <person name="Perichon B."/>
            <person name="Grillot-Courvalin C."/>
            <person name="Clermont D."/>
            <person name="Rocha E."/>
            <person name="Yoon E.-J."/>
            <person name="Nemec A."/>
            <person name="Walker B."/>
            <person name="Young S.K."/>
            <person name="Zeng Q."/>
            <person name="Gargeya S."/>
            <person name="Fitzgerald M."/>
            <person name="Haas B."/>
            <person name="Abouelleil A."/>
            <person name="Alvarado L."/>
            <person name="Arachchi H.M."/>
            <person name="Berlin A.M."/>
            <person name="Chapman S.B."/>
            <person name="Dewar J."/>
            <person name="Goldberg J."/>
            <person name="Griggs A."/>
            <person name="Gujja S."/>
            <person name="Hansen M."/>
            <person name="Howarth C."/>
            <person name="Imamovic A."/>
            <person name="Larimer J."/>
            <person name="McCowan C."/>
            <person name="Murphy C."/>
            <person name="Neiman D."/>
            <person name="Pearson M."/>
            <person name="Priest M."/>
            <person name="Roberts A."/>
            <person name="Saif S."/>
            <person name="Shea T."/>
            <person name="Sisk P."/>
            <person name="Sykes S."/>
            <person name="Wortman J."/>
            <person name="Nusbaum C."/>
            <person name="Birren B."/>
        </authorList>
    </citation>
    <scope>NUCLEOTIDE SEQUENCE [LARGE SCALE GENOMIC DNA]</scope>
    <source>
        <strain evidence="3">NIPH 236</strain>
    </source>
</reference>
<proteinExistence type="predicted"/>
<evidence type="ECO:0000256" key="1">
    <source>
        <dbReference type="SAM" id="Phobius"/>
    </source>
</evidence>
<evidence type="ECO:0000313" key="3">
    <source>
        <dbReference type="Proteomes" id="UP000013190"/>
    </source>
</evidence>
<name>A0ABN0JLS5_9GAMM</name>
<comment type="caution">
    <text evidence="2">The sequence shown here is derived from an EMBL/GenBank/DDBJ whole genome shotgun (WGS) entry which is preliminary data.</text>
</comment>
<keyword evidence="1" id="KW-0812">Transmembrane</keyword>
<feature type="transmembrane region" description="Helical" evidence="1">
    <location>
        <begin position="66"/>
        <end position="83"/>
    </location>
</feature>
<dbReference type="Proteomes" id="UP000013190">
    <property type="component" value="Unassembled WGS sequence"/>
</dbReference>
<evidence type="ECO:0000313" key="2">
    <source>
        <dbReference type="EMBL" id="ENU26223.1"/>
    </source>
</evidence>
<sequence>MKLEIATVLSLIKMPYLYPKCVINRSSRRLNWIGFMTCQIFHNLWNIRNLHCTRSYSCNNCKIFEIRWLLCISLTIFSLYLYLQDRGLLNRRILSLYAFNKLATKIISSETRKKYLIFKSNLNVI</sequence>
<accession>A0ABN0JLS5</accession>
<gene>
    <name evidence="2" type="ORF">F992_02560</name>
</gene>
<keyword evidence="1" id="KW-1133">Transmembrane helix</keyword>
<protein>
    <submittedName>
        <fullName evidence="2">Uncharacterized protein</fullName>
    </submittedName>
</protein>